<feature type="region of interest" description="Disordered" evidence="1">
    <location>
        <begin position="1"/>
        <end position="26"/>
    </location>
</feature>
<feature type="region of interest" description="Disordered" evidence="1">
    <location>
        <begin position="233"/>
        <end position="281"/>
    </location>
</feature>
<proteinExistence type="predicted"/>
<sequence length="281" mass="32109">MRIERVMSRDDHDTRDEKPATAVAPGTPIRQVPIAWEALEDAFENNAPEVHSYLHLETGEVIRIVDGIADPQMHQRVMNDTTYLRVEPVSSREQYRWMERFIATVEESEFRDKLVQAIDGKGAFRRFKDVLMSYPVDRERWFAFRSERLRACMEGWLQAHAIEAVQRQQWRVPTADEVRPAAEESDKPARRNRAAIAEAHRRRLHELADQLPARELDAAVAFLEFLRERKHLPRPKAKGEGTVEAGADTTASSETSLDLASEPPPRGPNGANDERADEPQA</sequence>
<dbReference type="STRING" id="927083.DB32_002561"/>
<organism evidence="2 3">
    <name type="scientific">Sandaracinus amylolyticus</name>
    <dbReference type="NCBI Taxonomy" id="927083"/>
    <lineage>
        <taxon>Bacteria</taxon>
        <taxon>Pseudomonadati</taxon>
        <taxon>Myxococcota</taxon>
        <taxon>Polyangia</taxon>
        <taxon>Polyangiales</taxon>
        <taxon>Sandaracinaceae</taxon>
        <taxon>Sandaracinus</taxon>
    </lineage>
</organism>
<dbReference type="Proteomes" id="UP000034883">
    <property type="component" value="Chromosome"/>
</dbReference>
<evidence type="ECO:0000313" key="3">
    <source>
        <dbReference type="Proteomes" id="UP000034883"/>
    </source>
</evidence>
<name>A0A0F6W1Y3_9BACT</name>
<feature type="compositionally biased region" description="Polar residues" evidence="1">
    <location>
        <begin position="249"/>
        <end position="258"/>
    </location>
</feature>
<dbReference type="AlphaFoldDB" id="A0A0F6W1Y3"/>
<feature type="compositionally biased region" description="Basic and acidic residues" evidence="1">
    <location>
        <begin position="272"/>
        <end position="281"/>
    </location>
</feature>
<evidence type="ECO:0000313" key="2">
    <source>
        <dbReference type="EMBL" id="AKF05412.1"/>
    </source>
</evidence>
<accession>A0A0F6W1Y3</accession>
<dbReference type="KEGG" id="samy:DB32_002561"/>
<gene>
    <name evidence="2" type="ORF">DB32_002561</name>
</gene>
<protein>
    <submittedName>
        <fullName evidence="2">Uncharacterized protein</fullName>
    </submittedName>
</protein>
<reference evidence="2 3" key="1">
    <citation type="submission" date="2015-03" db="EMBL/GenBank/DDBJ databases">
        <title>Genome assembly of Sandaracinus amylolyticus DSM 53668.</title>
        <authorList>
            <person name="Sharma G."/>
            <person name="Subramanian S."/>
        </authorList>
    </citation>
    <scope>NUCLEOTIDE SEQUENCE [LARGE SCALE GENOMIC DNA]</scope>
    <source>
        <strain evidence="2 3">DSM 53668</strain>
    </source>
</reference>
<dbReference type="EMBL" id="CP011125">
    <property type="protein sequence ID" value="AKF05412.1"/>
    <property type="molecule type" value="Genomic_DNA"/>
</dbReference>
<feature type="compositionally biased region" description="Basic and acidic residues" evidence="1">
    <location>
        <begin position="1"/>
        <end position="19"/>
    </location>
</feature>
<keyword evidence="3" id="KW-1185">Reference proteome</keyword>
<dbReference type="Pfam" id="PF03682">
    <property type="entry name" value="UPF0158"/>
    <property type="match status" value="1"/>
</dbReference>
<dbReference type="InterPro" id="IPR005361">
    <property type="entry name" value="UPF0158"/>
</dbReference>
<evidence type="ECO:0000256" key="1">
    <source>
        <dbReference type="SAM" id="MobiDB-lite"/>
    </source>
</evidence>